<evidence type="ECO:0000313" key="2">
    <source>
        <dbReference type="Proteomes" id="UP000060630"/>
    </source>
</evidence>
<protein>
    <submittedName>
        <fullName evidence="1">Uncharacterized protein</fullName>
    </submittedName>
</protein>
<name>A0A106QB62_9BURK</name>
<comment type="caution">
    <text evidence="1">The sequence shown here is derived from an EMBL/GenBank/DDBJ whole genome shotgun (WGS) entry which is preliminary data.</text>
</comment>
<accession>A0A106QB62</accession>
<sequence length="151" mass="17158">MLQRSNSLADRGYALRGEMFLKLGHARVQSMVDDLHAEVFRIYELAMEVLDAVKVTKAKPKVTRVSPAKALSWLEVRSRVTTPYESEPVLLSVRCLPSAVEEKTWAVRLRFAATSNASMLDTQRRYEELVTRLRYQGITVKDVQNGTCIDL</sequence>
<proteinExistence type="predicted"/>
<dbReference type="Proteomes" id="UP000060630">
    <property type="component" value="Unassembled WGS sequence"/>
</dbReference>
<dbReference type="AlphaFoldDB" id="A0A106QB62"/>
<reference evidence="1 2" key="1">
    <citation type="submission" date="2015-11" db="EMBL/GenBank/DDBJ databases">
        <title>Expanding the genomic diversity of Burkholderia species for the development of highly accurate diagnostics.</title>
        <authorList>
            <person name="Sahl J."/>
            <person name="Keim P."/>
            <person name="Wagner D."/>
        </authorList>
    </citation>
    <scope>NUCLEOTIDE SEQUENCE [LARGE SCALE GENOMIC DNA]</scope>
    <source>
        <strain evidence="1 2">MSMB2087WGS</strain>
    </source>
</reference>
<dbReference type="EMBL" id="LPHD01000049">
    <property type="protein sequence ID" value="KWA83779.1"/>
    <property type="molecule type" value="Genomic_DNA"/>
</dbReference>
<gene>
    <name evidence="1" type="ORF">WL29_20660</name>
</gene>
<organism evidence="1 2">
    <name type="scientific">Burkholderia ubonensis</name>
    <dbReference type="NCBI Taxonomy" id="101571"/>
    <lineage>
        <taxon>Bacteria</taxon>
        <taxon>Pseudomonadati</taxon>
        <taxon>Pseudomonadota</taxon>
        <taxon>Betaproteobacteria</taxon>
        <taxon>Burkholderiales</taxon>
        <taxon>Burkholderiaceae</taxon>
        <taxon>Burkholderia</taxon>
        <taxon>Burkholderia cepacia complex</taxon>
    </lineage>
</organism>
<evidence type="ECO:0000313" key="1">
    <source>
        <dbReference type="EMBL" id="KWA83779.1"/>
    </source>
</evidence>